<keyword evidence="4" id="KW-1185">Reference proteome</keyword>
<protein>
    <submittedName>
        <fullName evidence="3">Choline-sulfatase</fullName>
        <ecNumber evidence="3">3.1.6.6</ecNumber>
    </submittedName>
</protein>
<name>A0A518G0H0_9BACT</name>
<dbReference type="KEGG" id="ahel:Q31a_03900"/>
<dbReference type="InterPro" id="IPR017850">
    <property type="entry name" value="Alkaline_phosphatase_core_sf"/>
</dbReference>
<feature type="chain" id="PRO_5022239865" evidence="1">
    <location>
        <begin position="23"/>
        <end position="532"/>
    </location>
</feature>
<dbReference type="CDD" id="cd16027">
    <property type="entry name" value="SGSH"/>
    <property type="match status" value="1"/>
</dbReference>
<sequence precursor="true">MRCLLRPLVTLCMLLASPLSPASRAAERPNIVFAFADDWGRYASAYAELEPGGPGDIVSTPNFDAVARDGVLFTQAYVNAPSCTPCRSSLLSGQYFWRTGLGAILQGAIWDDNTPTYPLLLESSGYSIGYTHKVWSPGSPANQPYGGKRTGFHSAGRKFNQFSQFVAKQTDATAAKSALLDEVRKNFQSFLDARPEERPFCYWFGPTNCHRKWIQGSGEKHWGLAPESLKGKLPSYLPDVAEVREDFCDYLGEVQAFDAGLGVLLDELQQQGLDDNTIVVVSGDHGIPGIPRGKCNLYDLGTRVPLAIRMPATFGGKAGRVVDDFVCLPDLAPTFLESAGVTIPGVMTGRSLLPILASEKSGQVDPTRDHVIVGRERHVAKARPGNLPYPQRAIRTDQYLYILNFKPDRFPMGTAPGFGLPAGDFPSYVSMREKTFDAFADLDASPTKAWMLTHLATPAIAAQVDLTLGLRPREELFDIRRDPDHLHNLASEPEFQEVKQQLSERLLTTLAETGDPRVLWDGSTFDLPPFAP</sequence>
<feature type="domain" description="Sulfatase N-terminal" evidence="2">
    <location>
        <begin position="29"/>
        <end position="341"/>
    </location>
</feature>
<evidence type="ECO:0000313" key="3">
    <source>
        <dbReference type="EMBL" id="QDV22107.1"/>
    </source>
</evidence>
<dbReference type="Pfam" id="PF00884">
    <property type="entry name" value="Sulfatase"/>
    <property type="match status" value="1"/>
</dbReference>
<organism evidence="3 4">
    <name type="scientific">Aureliella helgolandensis</name>
    <dbReference type="NCBI Taxonomy" id="2527968"/>
    <lineage>
        <taxon>Bacteria</taxon>
        <taxon>Pseudomonadati</taxon>
        <taxon>Planctomycetota</taxon>
        <taxon>Planctomycetia</taxon>
        <taxon>Pirellulales</taxon>
        <taxon>Pirellulaceae</taxon>
        <taxon>Aureliella</taxon>
    </lineage>
</organism>
<proteinExistence type="predicted"/>
<dbReference type="InterPro" id="IPR052701">
    <property type="entry name" value="GAG_Ulvan_Degrading_Sulfatases"/>
</dbReference>
<dbReference type="RefSeq" id="WP_231691028.1">
    <property type="nucleotide sequence ID" value="NZ_CP036298.1"/>
</dbReference>
<feature type="signal peptide" evidence="1">
    <location>
        <begin position="1"/>
        <end position="22"/>
    </location>
</feature>
<evidence type="ECO:0000256" key="1">
    <source>
        <dbReference type="SAM" id="SignalP"/>
    </source>
</evidence>
<evidence type="ECO:0000313" key="4">
    <source>
        <dbReference type="Proteomes" id="UP000318017"/>
    </source>
</evidence>
<gene>
    <name evidence="3" type="primary">betC_1</name>
    <name evidence="3" type="ORF">Q31a_03900</name>
</gene>
<dbReference type="EMBL" id="CP036298">
    <property type="protein sequence ID" value="QDV22107.1"/>
    <property type="molecule type" value="Genomic_DNA"/>
</dbReference>
<keyword evidence="1" id="KW-0732">Signal</keyword>
<reference evidence="3 4" key="1">
    <citation type="submission" date="2019-02" db="EMBL/GenBank/DDBJ databases">
        <title>Deep-cultivation of Planctomycetes and their phenomic and genomic characterization uncovers novel biology.</title>
        <authorList>
            <person name="Wiegand S."/>
            <person name="Jogler M."/>
            <person name="Boedeker C."/>
            <person name="Pinto D."/>
            <person name="Vollmers J."/>
            <person name="Rivas-Marin E."/>
            <person name="Kohn T."/>
            <person name="Peeters S.H."/>
            <person name="Heuer A."/>
            <person name="Rast P."/>
            <person name="Oberbeckmann S."/>
            <person name="Bunk B."/>
            <person name="Jeske O."/>
            <person name="Meyerdierks A."/>
            <person name="Storesund J.E."/>
            <person name="Kallscheuer N."/>
            <person name="Luecker S."/>
            <person name="Lage O.M."/>
            <person name="Pohl T."/>
            <person name="Merkel B.J."/>
            <person name="Hornburger P."/>
            <person name="Mueller R.-W."/>
            <person name="Bruemmer F."/>
            <person name="Labrenz M."/>
            <person name="Spormann A.M."/>
            <person name="Op den Camp H."/>
            <person name="Overmann J."/>
            <person name="Amann R."/>
            <person name="Jetten M.S.M."/>
            <person name="Mascher T."/>
            <person name="Medema M.H."/>
            <person name="Devos D.P."/>
            <person name="Kaster A.-K."/>
            <person name="Ovreas L."/>
            <person name="Rohde M."/>
            <person name="Galperin M.Y."/>
            <person name="Jogler C."/>
        </authorList>
    </citation>
    <scope>NUCLEOTIDE SEQUENCE [LARGE SCALE GENOMIC DNA]</scope>
    <source>
        <strain evidence="3 4">Q31a</strain>
    </source>
</reference>
<keyword evidence="3" id="KW-0378">Hydrolase</keyword>
<dbReference type="GO" id="GO:0047753">
    <property type="term" value="F:choline-sulfatase activity"/>
    <property type="evidence" value="ECO:0007669"/>
    <property type="project" value="UniProtKB-EC"/>
</dbReference>
<dbReference type="EC" id="3.1.6.6" evidence="3"/>
<dbReference type="SUPFAM" id="SSF53649">
    <property type="entry name" value="Alkaline phosphatase-like"/>
    <property type="match status" value="1"/>
</dbReference>
<dbReference type="Gene3D" id="3.40.720.10">
    <property type="entry name" value="Alkaline Phosphatase, subunit A"/>
    <property type="match status" value="1"/>
</dbReference>
<dbReference type="PANTHER" id="PTHR43751:SF1">
    <property type="entry name" value="SULFATASE ATSG-RELATED"/>
    <property type="match status" value="1"/>
</dbReference>
<accession>A0A518G0H0</accession>
<dbReference type="AlphaFoldDB" id="A0A518G0H0"/>
<dbReference type="InterPro" id="IPR000917">
    <property type="entry name" value="Sulfatase_N"/>
</dbReference>
<dbReference type="PANTHER" id="PTHR43751">
    <property type="entry name" value="SULFATASE"/>
    <property type="match status" value="1"/>
</dbReference>
<evidence type="ECO:0000259" key="2">
    <source>
        <dbReference type="Pfam" id="PF00884"/>
    </source>
</evidence>
<dbReference type="Proteomes" id="UP000318017">
    <property type="component" value="Chromosome"/>
</dbReference>